<gene>
    <name evidence="1" type="ORF">CAMP_LOCUS2086</name>
</gene>
<dbReference type="EMBL" id="CANHGI010000001">
    <property type="protein sequence ID" value="CAI5439449.1"/>
    <property type="molecule type" value="Genomic_DNA"/>
</dbReference>
<evidence type="ECO:0000313" key="1">
    <source>
        <dbReference type="EMBL" id="CAI5439449.1"/>
    </source>
</evidence>
<reference evidence="1" key="1">
    <citation type="submission" date="2022-11" db="EMBL/GenBank/DDBJ databases">
        <authorList>
            <person name="Kikuchi T."/>
        </authorList>
    </citation>
    <scope>NUCLEOTIDE SEQUENCE</scope>
    <source>
        <strain evidence="1">PS1010</strain>
    </source>
</reference>
<organism evidence="1 2">
    <name type="scientific">Caenorhabditis angaria</name>
    <dbReference type="NCBI Taxonomy" id="860376"/>
    <lineage>
        <taxon>Eukaryota</taxon>
        <taxon>Metazoa</taxon>
        <taxon>Ecdysozoa</taxon>
        <taxon>Nematoda</taxon>
        <taxon>Chromadorea</taxon>
        <taxon>Rhabditida</taxon>
        <taxon>Rhabditina</taxon>
        <taxon>Rhabditomorpha</taxon>
        <taxon>Rhabditoidea</taxon>
        <taxon>Rhabditidae</taxon>
        <taxon>Peloderinae</taxon>
        <taxon>Caenorhabditis</taxon>
    </lineage>
</organism>
<name>A0A9P1MXD3_9PELO</name>
<dbReference type="AlphaFoldDB" id="A0A9P1MXD3"/>
<proteinExistence type="predicted"/>
<comment type="caution">
    <text evidence="1">The sequence shown here is derived from an EMBL/GenBank/DDBJ whole genome shotgun (WGS) entry which is preliminary data.</text>
</comment>
<evidence type="ECO:0000313" key="2">
    <source>
        <dbReference type="Proteomes" id="UP001152747"/>
    </source>
</evidence>
<keyword evidence="2" id="KW-1185">Reference proteome</keyword>
<sequence>MERTIVKILPTFSAEKYVPFSTIEELLKKEMAQFNTFKYSVVGQKDTKHISKIGQMFTNYFEIRNGTPKTIRRRKVPLQTIKEVEAMMPVDCEIMKMYQDEREREDFASNLTNEQKIERMKQVLEENWKLTMHYRQDIDDPHKFTKFFLNLFIKKGSKY</sequence>
<dbReference type="Proteomes" id="UP001152747">
    <property type="component" value="Unassembled WGS sequence"/>
</dbReference>
<accession>A0A9P1MXD3</accession>
<protein>
    <submittedName>
        <fullName evidence="1">Uncharacterized protein</fullName>
    </submittedName>
</protein>